<organism evidence="3">
    <name type="scientific">Strongyloides stercoralis</name>
    <name type="common">Threadworm</name>
    <dbReference type="NCBI Taxonomy" id="6248"/>
    <lineage>
        <taxon>Eukaryota</taxon>
        <taxon>Metazoa</taxon>
        <taxon>Ecdysozoa</taxon>
        <taxon>Nematoda</taxon>
        <taxon>Chromadorea</taxon>
        <taxon>Rhabditida</taxon>
        <taxon>Tylenchina</taxon>
        <taxon>Panagrolaimomorpha</taxon>
        <taxon>Strongyloidoidea</taxon>
        <taxon>Strongyloididae</taxon>
        <taxon>Strongyloides</taxon>
    </lineage>
</organism>
<dbReference type="AlphaFoldDB" id="A0A0K0E6B2"/>
<dbReference type="Pfam" id="PF16158">
    <property type="entry name" value="N_BRCA1_IG"/>
    <property type="match status" value="1"/>
</dbReference>
<dbReference type="GO" id="GO:0043130">
    <property type="term" value="F:ubiquitin binding"/>
    <property type="evidence" value="ECO:0007669"/>
    <property type="project" value="TreeGrafter"/>
</dbReference>
<evidence type="ECO:0000259" key="1">
    <source>
        <dbReference type="Pfam" id="PF16158"/>
    </source>
</evidence>
<feature type="domain" description="Nbr1 FW" evidence="1">
    <location>
        <begin position="91"/>
        <end position="190"/>
    </location>
</feature>
<evidence type="ECO:0000313" key="3">
    <source>
        <dbReference type="WBParaSite" id="SSTP_0000504300.1"/>
    </source>
</evidence>
<dbReference type="Proteomes" id="UP000035681">
    <property type="component" value="Unplaced"/>
</dbReference>
<reference evidence="3" key="1">
    <citation type="submission" date="2015-08" db="UniProtKB">
        <authorList>
            <consortium name="WormBaseParasite"/>
        </authorList>
    </citation>
    <scope>IDENTIFICATION</scope>
</reference>
<sequence length="213" mass="23926">MLYELSDITLDQEQCNKIETFIGICNIIARQPREYALLYLNYNHWDLNEATKLFFHIQDVGIGTRKNFLFNEEDGLYYPALPEMTVLKETTIGLGEGVSPGTKVTKTFEVGNTGITPWPLNCTLRYVEGDNYAENAIIEIKSLKPGENDIVSITIVAPNFPGTVLISRWRMFDSSTGMPFGDSIWCIVGVETDGIMDLAQMIADLELKRKGNS</sequence>
<name>A0A0K0E6B2_STRER</name>
<accession>A0A0K0E6B2</accession>
<dbReference type="PANTHER" id="PTHR20930:SF0">
    <property type="entry name" value="PROTEIN ILRUN"/>
    <property type="match status" value="1"/>
</dbReference>
<evidence type="ECO:0000313" key="4">
    <source>
        <dbReference type="WBParaSite" id="TCONS_00012654.p1"/>
    </source>
</evidence>
<dbReference type="WBParaSite" id="SSTP_0000504300.1">
    <property type="protein sequence ID" value="SSTP_0000504300.1"/>
    <property type="gene ID" value="SSTP_0000504300"/>
</dbReference>
<dbReference type="WBParaSite" id="TCONS_00012654.p1">
    <property type="protein sequence ID" value="TCONS_00012654.p1"/>
    <property type="gene ID" value="XLOC_008320"/>
</dbReference>
<dbReference type="InterPro" id="IPR013783">
    <property type="entry name" value="Ig-like_fold"/>
</dbReference>
<dbReference type="GO" id="GO:0016236">
    <property type="term" value="P:macroautophagy"/>
    <property type="evidence" value="ECO:0007669"/>
    <property type="project" value="TreeGrafter"/>
</dbReference>
<protein>
    <submittedName>
        <fullName evidence="3 4">N_BRCA1_IG domain-containing protein</fullName>
    </submittedName>
</protein>
<keyword evidence="2" id="KW-1185">Reference proteome</keyword>
<dbReference type="STRING" id="6248.A0A0K0E6B2"/>
<dbReference type="PANTHER" id="PTHR20930">
    <property type="entry name" value="OVARIAN CARCINOMA ANTIGEN CA125-RELATED"/>
    <property type="match status" value="1"/>
</dbReference>
<dbReference type="CDD" id="cd14947">
    <property type="entry name" value="NBR1_like"/>
    <property type="match status" value="1"/>
</dbReference>
<dbReference type="InterPro" id="IPR032350">
    <property type="entry name" value="Nbr1_FW"/>
</dbReference>
<proteinExistence type="predicted"/>
<dbReference type="GO" id="GO:0000407">
    <property type="term" value="C:phagophore assembly site"/>
    <property type="evidence" value="ECO:0007669"/>
    <property type="project" value="TreeGrafter"/>
</dbReference>
<dbReference type="Gene3D" id="2.60.40.10">
    <property type="entry name" value="Immunoglobulins"/>
    <property type="match status" value="1"/>
</dbReference>
<evidence type="ECO:0000313" key="2">
    <source>
        <dbReference type="Proteomes" id="UP000035681"/>
    </source>
</evidence>